<dbReference type="EMBL" id="CP003007">
    <property type="protein sequence ID" value="AEO60903.1"/>
    <property type="molecule type" value="Genomic_DNA"/>
</dbReference>
<dbReference type="KEGG" id="mtm:MYCTH_2310626"/>
<dbReference type="OrthoDB" id="3863715at2759"/>
<dbReference type="eggNOG" id="ENOG502TFFI">
    <property type="taxonomic scope" value="Eukaryota"/>
</dbReference>
<evidence type="ECO:0000256" key="1">
    <source>
        <dbReference type="SAM" id="MobiDB-lite"/>
    </source>
</evidence>
<dbReference type="AlphaFoldDB" id="G2QLS3"/>
<proteinExistence type="predicted"/>
<feature type="region of interest" description="Disordered" evidence="1">
    <location>
        <begin position="185"/>
        <end position="223"/>
    </location>
</feature>
<dbReference type="InParanoid" id="G2QLS3"/>
<gene>
    <name evidence="2" type="ORF">MYCTH_2310626</name>
</gene>
<sequence>MMTRVSPATLVTHLITNRAGMPPWNTRINWVALAIDQWDLVCFTMLPLTRAFVKKVYILGKRWTEVNGVSPITDPLFRNASLGLLKTLSKPKGDDQLMEASRILCYRKSNCVDGSEHTVFKNDLVSKYIPKEGEVDPRLIADISAYRDHDLAAAKLQFTKKMPKKVTKERKGRRAMKREAAAAAAAAATEEAAAESGEQQCQNEKEESSSLSEGEEDAPISERLMDLADRMNDVIANLQKSLNS</sequence>
<dbReference type="GeneID" id="11514285"/>
<evidence type="ECO:0000313" key="3">
    <source>
        <dbReference type="Proteomes" id="UP000007322"/>
    </source>
</evidence>
<dbReference type="RefSeq" id="XP_003666148.1">
    <property type="nucleotide sequence ID" value="XM_003666100.1"/>
</dbReference>
<dbReference type="Proteomes" id="UP000007322">
    <property type="component" value="Chromosome 6"/>
</dbReference>
<organism evidence="2 3">
    <name type="scientific">Thermothelomyces thermophilus (strain ATCC 42464 / BCRC 31852 / DSM 1799)</name>
    <name type="common">Sporotrichum thermophile</name>
    <dbReference type="NCBI Taxonomy" id="573729"/>
    <lineage>
        <taxon>Eukaryota</taxon>
        <taxon>Fungi</taxon>
        <taxon>Dikarya</taxon>
        <taxon>Ascomycota</taxon>
        <taxon>Pezizomycotina</taxon>
        <taxon>Sordariomycetes</taxon>
        <taxon>Sordariomycetidae</taxon>
        <taxon>Sordariales</taxon>
        <taxon>Chaetomiaceae</taxon>
        <taxon>Thermothelomyces</taxon>
    </lineage>
</organism>
<dbReference type="VEuPathDB" id="FungiDB:MYCTH_2310626"/>
<name>G2QLS3_THET4</name>
<evidence type="ECO:0000313" key="2">
    <source>
        <dbReference type="EMBL" id="AEO60903.1"/>
    </source>
</evidence>
<protein>
    <submittedName>
        <fullName evidence="2">Uncharacterized protein</fullName>
    </submittedName>
</protein>
<keyword evidence="3" id="KW-1185">Reference proteome</keyword>
<reference evidence="2 3" key="1">
    <citation type="journal article" date="2011" name="Nat. Biotechnol.">
        <title>Comparative genomic analysis of the thermophilic biomass-degrading fungi Myceliophthora thermophila and Thielavia terrestris.</title>
        <authorList>
            <person name="Berka R.M."/>
            <person name="Grigoriev I.V."/>
            <person name="Otillar R."/>
            <person name="Salamov A."/>
            <person name="Grimwood J."/>
            <person name="Reid I."/>
            <person name="Ishmael N."/>
            <person name="John T."/>
            <person name="Darmond C."/>
            <person name="Moisan M.-C."/>
            <person name="Henrissat B."/>
            <person name="Coutinho P.M."/>
            <person name="Lombard V."/>
            <person name="Natvig D.O."/>
            <person name="Lindquist E."/>
            <person name="Schmutz J."/>
            <person name="Lucas S."/>
            <person name="Harris P."/>
            <person name="Powlowski J."/>
            <person name="Bellemare A."/>
            <person name="Taylor D."/>
            <person name="Butler G."/>
            <person name="de Vries R.P."/>
            <person name="Allijn I.E."/>
            <person name="van den Brink J."/>
            <person name="Ushinsky S."/>
            <person name="Storms R."/>
            <person name="Powell A.J."/>
            <person name="Paulsen I.T."/>
            <person name="Elbourne L.D.H."/>
            <person name="Baker S.E."/>
            <person name="Magnuson J."/>
            <person name="LaBoissiere S."/>
            <person name="Clutterbuck A.J."/>
            <person name="Martinez D."/>
            <person name="Wogulis M."/>
            <person name="de Leon A.L."/>
            <person name="Rey M.W."/>
            <person name="Tsang A."/>
        </authorList>
    </citation>
    <scope>NUCLEOTIDE SEQUENCE [LARGE SCALE GENOMIC DNA]</scope>
    <source>
        <strain evidence="3">ATCC 42464 / BCRC 31852 / DSM 1799</strain>
    </source>
</reference>
<feature type="compositionally biased region" description="Low complexity" evidence="1">
    <location>
        <begin position="185"/>
        <end position="195"/>
    </location>
</feature>
<dbReference type="HOGENOM" id="CLU_1138672_0_0_1"/>
<accession>G2QLS3</accession>